<dbReference type="AlphaFoldDB" id="A0A445GWW0"/>
<keyword evidence="6" id="KW-1185">Reference proteome</keyword>
<reference evidence="5 6" key="1">
    <citation type="submission" date="2018-09" db="EMBL/GenBank/DDBJ databases">
        <title>A high-quality reference genome of wild soybean provides a powerful tool to mine soybean genomes.</title>
        <authorList>
            <person name="Xie M."/>
            <person name="Chung C.Y.L."/>
            <person name="Li M.-W."/>
            <person name="Wong F.-L."/>
            <person name="Chan T.-F."/>
            <person name="Lam H.-M."/>
        </authorList>
    </citation>
    <scope>NUCLEOTIDE SEQUENCE [LARGE SCALE GENOMIC DNA]</scope>
    <source>
        <strain evidence="6">cv. W05</strain>
        <tissue evidence="5">Hypocotyl of etiolated seedlings</tissue>
    </source>
</reference>
<sequence length="237" mass="27426">MVLKKEKWCWLAVFECNGGVGCSSHGGLGEKHLEYTIYGNAPSHVPNPSNMTEPRLFGTHIPFHALAKSIKESNSRIIYICRNPLDTFVSSWIFLNKIKPEHLPEFELGEAFEKYCKGIIGFGPTWNQMLGYWKESIARPSKVLFLKYEDLKKDANFHVKRIAEFLGCLFTFEEERDGMIESIIKLCSFEKMKELEANKSRTFARNFKRKHLLRKAEMGDWVSYLSPEMGEKLSQIM</sequence>
<dbReference type="PANTHER" id="PTHR11783">
    <property type="entry name" value="SULFOTRANSFERASE SULT"/>
    <property type="match status" value="1"/>
</dbReference>
<feature type="domain" description="Sulfotransferase" evidence="4">
    <location>
        <begin position="38"/>
        <end position="236"/>
    </location>
</feature>
<dbReference type="Pfam" id="PF00685">
    <property type="entry name" value="Sulfotransfer_1"/>
    <property type="match status" value="1"/>
</dbReference>
<evidence type="ECO:0000313" key="5">
    <source>
        <dbReference type="EMBL" id="RZB65672.1"/>
    </source>
</evidence>
<name>A0A445GWW0_GLYSO</name>
<proteinExistence type="inferred from homology"/>
<organism evidence="5 6">
    <name type="scientific">Glycine soja</name>
    <name type="common">Wild soybean</name>
    <dbReference type="NCBI Taxonomy" id="3848"/>
    <lineage>
        <taxon>Eukaryota</taxon>
        <taxon>Viridiplantae</taxon>
        <taxon>Streptophyta</taxon>
        <taxon>Embryophyta</taxon>
        <taxon>Tracheophyta</taxon>
        <taxon>Spermatophyta</taxon>
        <taxon>Magnoliopsida</taxon>
        <taxon>eudicotyledons</taxon>
        <taxon>Gunneridae</taxon>
        <taxon>Pentapetalae</taxon>
        <taxon>rosids</taxon>
        <taxon>fabids</taxon>
        <taxon>Fabales</taxon>
        <taxon>Fabaceae</taxon>
        <taxon>Papilionoideae</taxon>
        <taxon>50 kb inversion clade</taxon>
        <taxon>NPAAA clade</taxon>
        <taxon>indigoferoid/millettioid clade</taxon>
        <taxon>Phaseoleae</taxon>
        <taxon>Glycine</taxon>
        <taxon>Glycine subgen. Soja</taxon>
    </lineage>
</organism>
<dbReference type="InterPro" id="IPR000863">
    <property type="entry name" value="Sulfotransferase_dom"/>
</dbReference>
<protein>
    <recommendedName>
        <fullName evidence="3">Sulfotransferase</fullName>
        <ecNumber evidence="3">2.8.2.-</ecNumber>
    </recommendedName>
</protein>
<dbReference type="Gene3D" id="3.40.50.300">
    <property type="entry name" value="P-loop containing nucleotide triphosphate hydrolases"/>
    <property type="match status" value="1"/>
</dbReference>
<comment type="similarity">
    <text evidence="1 3">Belongs to the sulfotransferase 1 family.</text>
</comment>
<dbReference type="Proteomes" id="UP000289340">
    <property type="component" value="Chromosome 15"/>
</dbReference>
<dbReference type="SUPFAM" id="SSF52540">
    <property type="entry name" value="P-loop containing nucleoside triphosphate hydrolases"/>
    <property type="match status" value="1"/>
</dbReference>
<dbReference type="EMBL" id="QZWG01000015">
    <property type="protein sequence ID" value="RZB65672.1"/>
    <property type="molecule type" value="Genomic_DNA"/>
</dbReference>
<evidence type="ECO:0000313" key="6">
    <source>
        <dbReference type="Proteomes" id="UP000289340"/>
    </source>
</evidence>
<accession>A0A445GWW0</accession>
<dbReference type="InterPro" id="IPR027417">
    <property type="entry name" value="P-loop_NTPase"/>
</dbReference>
<dbReference type="GO" id="GO:0008146">
    <property type="term" value="F:sulfotransferase activity"/>
    <property type="evidence" value="ECO:0007669"/>
    <property type="project" value="InterPro"/>
</dbReference>
<dbReference type="EC" id="2.8.2.-" evidence="3"/>
<gene>
    <name evidence="5" type="ORF">D0Y65_041643</name>
</gene>
<keyword evidence="2 3" id="KW-0808">Transferase</keyword>
<evidence type="ECO:0000256" key="3">
    <source>
        <dbReference type="RuleBase" id="RU361155"/>
    </source>
</evidence>
<evidence type="ECO:0000256" key="1">
    <source>
        <dbReference type="ARBA" id="ARBA00005771"/>
    </source>
</evidence>
<comment type="caution">
    <text evidence="5">The sequence shown here is derived from an EMBL/GenBank/DDBJ whole genome shotgun (WGS) entry which is preliminary data.</text>
</comment>
<evidence type="ECO:0000259" key="4">
    <source>
        <dbReference type="Pfam" id="PF00685"/>
    </source>
</evidence>
<evidence type="ECO:0000256" key="2">
    <source>
        <dbReference type="ARBA" id="ARBA00022679"/>
    </source>
</evidence>